<accession>A0AA36BX17</accession>
<dbReference type="PANTHER" id="PTHR21937:SF5">
    <property type="entry name" value="GENE 973-RELATED"/>
    <property type="match status" value="1"/>
</dbReference>
<feature type="compositionally biased region" description="Basic and acidic residues" evidence="1">
    <location>
        <begin position="110"/>
        <end position="139"/>
    </location>
</feature>
<feature type="region of interest" description="Disordered" evidence="1">
    <location>
        <begin position="110"/>
        <end position="148"/>
    </location>
</feature>
<feature type="compositionally biased region" description="Pro residues" evidence="1">
    <location>
        <begin position="559"/>
        <end position="590"/>
    </location>
</feature>
<name>A0AA36BX17_OCTVU</name>
<protein>
    <submittedName>
        <fullName evidence="2">Uncharacterized protein</fullName>
    </submittedName>
</protein>
<proteinExistence type="predicted"/>
<feature type="compositionally biased region" description="Polar residues" evidence="1">
    <location>
        <begin position="530"/>
        <end position="547"/>
    </location>
</feature>
<organism evidence="2 3">
    <name type="scientific">Octopus vulgaris</name>
    <name type="common">Common octopus</name>
    <dbReference type="NCBI Taxonomy" id="6645"/>
    <lineage>
        <taxon>Eukaryota</taxon>
        <taxon>Metazoa</taxon>
        <taxon>Spiralia</taxon>
        <taxon>Lophotrochozoa</taxon>
        <taxon>Mollusca</taxon>
        <taxon>Cephalopoda</taxon>
        <taxon>Coleoidea</taxon>
        <taxon>Octopodiformes</taxon>
        <taxon>Octopoda</taxon>
        <taxon>Incirrata</taxon>
        <taxon>Octopodidae</taxon>
        <taxon>Octopus</taxon>
    </lineage>
</organism>
<feature type="region of interest" description="Disordered" evidence="1">
    <location>
        <begin position="530"/>
        <end position="625"/>
    </location>
</feature>
<evidence type="ECO:0000313" key="3">
    <source>
        <dbReference type="Proteomes" id="UP001162480"/>
    </source>
</evidence>
<feature type="compositionally biased region" description="Low complexity" evidence="1">
    <location>
        <begin position="32"/>
        <end position="56"/>
    </location>
</feature>
<evidence type="ECO:0000313" key="2">
    <source>
        <dbReference type="EMBL" id="CAI9742233.1"/>
    </source>
</evidence>
<gene>
    <name evidence="2" type="ORF">OCTVUL_1B000374</name>
</gene>
<feature type="region of interest" description="Disordered" evidence="1">
    <location>
        <begin position="682"/>
        <end position="701"/>
    </location>
</feature>
<dbReference type="AlphaFoldDB" id="A0AA36BX17"/>
<dbReference type="InterPro" id="IPR031440">
    <property type="entry name" value="DUF4670"/>
</dbReference>
<reference evidence="2" key="1">
    <citation type="submission" date="2023-08" db="EMBL/GenBank/DDBJ databases">
        <authorList>
            <person name="Alioto T."/>
            <person name="Alioto T."/>
            <person name="Gomez Garrido J."/>
        </authorList>
    </citation>
    <scope>NUCLEOTIDE SEQUENCE</scope>
</reference>
<feature type="region of interest" description="Disordered" evidence="1">
    <location>
        <begin position="32"/>
        <end position="57"/>
    </location>
</feature>
<sequence>MDHFNLVQRSNKGLKYPKVAFEPFRKCPLNNGSNNNTNSSCVTTNTTTTTNNNNKNPFYVETTTEDLFRKCRVNNEISLPKTFTTRKGALLLFSEDLALRNKQWKKVRDSMEHLEGDNDNNEDVKENERKEERKERDPVKGTQKKKFRKHDVDRYREVRTVGEFAKTVLAFGNSHSNEKYARLVTKIDDFPRQFRPGFSAKRYLSIWSKYWDQSTVDQLVADGHLQSKPSLDQLPYSHSSFDDISSSPLPYRLLHNMLLPDPYRYTFAHVLSNDYQLKPEGVPYQNLNKQQQQTILTDYILQATVNTAFQYHHQHQHHQQLKSILATQNHSRFRFQRPVTNLAGNERNIQNQLHASHKTAKRTSRYSRLDANTRKTTTENTGQYGPIESVEFPELNPVRNATAVTTYAPTTVTLPPVPNCTTKTTLTATATSTFTNTITHRLNGDHRGTIANEHTTTKHLLTDVKASKESTVRSSLTLPLIQQKPKCLATTSTSGATAVVSVDAAFRSGYENNVNSYDQTSSLLPLISESSRTAKQPARSSITQPCTNLPHVPHRLFPPIHPPTPAPSPPSSPRPPPPPSPHLQHPPPPQHHQRQQPYFLPPLHSPPPPTHAHLPPPTLHHQSRHRLLCHRQQHRRKFGDAPDIKGSIVYAPGGEIVHVGGAVQHRGELYLPDIYTDAGTAQPNGHHGIYSEGQRAAEGGK</sequence>
<feature type="compositionally biased region" description="Pro residues" evidence="1">
    <location>
        <begin position="599"/>
        <end position="618"/>
    </location>
</feature>
<evidence type="ECO:0000256" key="1">
    <source>
        <dbReference type="SAM" id="MobiDB-lite"/>
    </source>
</evidence>
<keyword evidence="3" id="KW-1185">Reference proteome</keyword>
<dbReference type="PANTHER" id="PTHR21937">
    <property type="entry name" value="CCDC66 DOMAIN-CONTAINING PROTEIN"/>
    <property type="match status" value="1"/>
</dbReference>
<dbReference type="EMBL" id="OX597840">
    <property type="protein sequence ID" value="CAI9742233.1"/>
    <property type="molecule type" value="Genomic_DNA"/>
</dbReference>
<dbReference type="Proteomes" id="UP001162480">
    <property type="component" value="Chromosome 27"/>
</dbReference>